<sequence>MNSYKKLEAMLYNYKNTLAEIKNIKIEIEDVEQSYSGISSICYDNMPKANTISSSVEREIEHKEKRIEYLTNLLVKKENEIKRIDNAIEVLTDSERNLIESCYFNKVRVKDAAIKLYVTEQTICRNKSTIINKLIPLIYIE</sequence>
<dbReference type="EMBL" id="FQZO01000002">
    <property type="protein sequence ID" value="SHI89485.1"/>
    <property type="molecule type" value="Genomic_DNA"/>
</dbReference>
<proteinExistence type="predicted"/>
<dbReference type="Proteomes" id="UP000184080">
    <property type="component" value="Unassembled WGS sequence"/>
</dbReference>
<feature type="coiled-coil region" evidence="1">
    <location>
        <begin position="4"/>
        <end position="34"/>
    </location>
</feature>
<dbReference type="Gene3D" id="1.20.140.160">
    <property type="match status" value="1"/>
</dbReference>
<dbReference type="RefSeq" id="WP_143148579.1">
    <property type="nucleotide sequence ID" value="NZ_FQZO01000002.1"/>
</dbReference>
<dbReference type="OrthoDB" id="1706986at2"/>
<accession>A0A1M6EVL2</accession>
<dbReference type="AlphaFoldDB" id="A0A1M6EVL2"/>
<dbReference type="SUPFAM" id="SSF88659">
    <property type="entry name" value="Sigma3 and sigma4 domains of RNA polymerase sigma factors"/>
    <property type="match status" value="1"/>
</dbReference>
<reference evidence="2 3" key="1">
    <citation type="submission" date="2016-11" db="EMBL/GenBank/DDBJ databases">
        <authorList>
            <person name="Jaros S."/>
            <person name="Januszkiewicz K."/>
            <person name="Wedrychowicz H."/>
        </authorList>
    </citation>
    <scope>NUCLEOTIDE SEQUENCE [LARGE SCALE GENOMIC DNA]</scope>
    <source>
        <strain evidence="2 3">DSM 21864</strain>
    </source>
</reference>
<evidence type="ECO:0000313" key="3">
    <source>
        <dbReference type="Proteomes" id="UP000184080"/>
    </source>
</evidence>
<evidence type="ECO:0000256" key="1">
    <source>
        <dbReference type="SAM" id="Coils"/>
    </source>
</evidence>
<dbReference type="STRING" id="1121298.SAMN05444401_1711"/>
<feature type="coiled-coil region" evidence="1">
    <location>
        <begin position="60"/>
        <end position="94"/>
    </location>
</feature>
<keyword evidence="1" id="KW-0175">Coiled coil</keyword>
<protein>
    <submittedName>
        <fullName evidence="2">Uncharacterized protein</fullName>
    </submittedName>
</protein>
<keyword evidence="3" id="KW-1185">Reference proteome</keyword>
<dbReference type="InterPro" id="IPR013324">
    <property type="entry name" value="RNA_pol_sigma_r3/r4-like"/>
</dbReference>
<organism evidence="2 3">
    <name type="scientific">Clostridium amylolyticum</name>
    <dbReference type="NCBI Taxonomy" id="1121298"/>
    <lineage>
        <taxon>Bacteria</taxon>
        <taxon>Bacillati</taxon>
        <taxon>Bacillota</taxon>
        <taxon>Clostridia</taxon>
        <taxon>Eubacteriales</taxon>
        <taxon>Clostridiaceae</taxon>
        <taxon>Clostridium</taxon>
    </lineage>
</organism>
<evidence type="ECO:0000313" key="2">
    <source>
        <dbReference type="EMBL" id="SHI89485.1"/>
    </source>
</evidence>
<name>A0A1M6EVL2_9CLOT</name>
<gene>
    <name evidence="2" type="ORF">SAMN05444401_1711</name>
</gene>